<dbReference type="EMBL" id="KV426122">
    <property type="protein sequence ID" value="KZV87555.1"/>
    <property type="molecule type" value="Genomic_DNA"/>
</dbReference>
<evidence type="ECO:0000313" key="1">
    <source>
        <dbReference type="EMBL" id="KZV87555.1"/>
    </source>
</evidence>
<dbReference type="Proteomes" id="UP000077266">
    <property type="component" value="Unassembled WGS sequence"/>
</dbReference>
<gene>
    <name evidence="1" type="ORF">EXIGLDRAFT_597632</name>
</gene>
<evidence type="ECO:0008006" key="3">
    <source>
        <dbReference type="Google" id="ProtNLM"/>
    </source>
</evidence>
<keyword evidence="2" id="KW-1185">Reference proteome</keyword>
<dbReference type="InParanoid" id="A0A165ES48"/>
<evidence type="ECO:0000313" key="2">
    <source>
        <dbReference type="Proteomes" id="UP000077266"/>
    </source>
</evidence>
<dbReference type="InterPro" id="IPR016197">
    <property type="entry name" value="Chromo-like_dom_sf"/>
</dbReference>
<dbReference type="AlphaFoldDB" id="A0A165ES48"/>
<dbReference type="OrthoDB" id="3158924at2759"/>
<proteinExistence type="predicted"/>
<protein>
    <recommendedName>
        <fullName evidence="3">Chromo domain-containing protein</fullName>
    </recommendedName>
</protein>
<dbReference type="STRING" id="1314781.A0A165ES48"/>
<sequence>ETSSYKLELPDELRNRRVHDRFHVSLLKPHIAHEDSRFPNRNIEYFYDLGNYVDGETVVEDIIDHMWMPRLMLQVKWADGDCTWETLQNCSQLAALDRYLALHNVAKPSDLPRAR</sequence>
<dbReference type="SUPFAM" id="SSF54160">
    <property type="entry name" value="Chromo domain-like"/>
    <property type="match status" value="1"/>
</dbReference>
<feature type="non-terminal residue" evidence="1">
    <location>
        <position position="1"/>
    </location>
</feature>
<organism evidence="1 2">
    <name type="scientific">Exidia glandulosa HHB12029</name>
    <dbReference type="NCBI Taxonomy" id="1314781"/>
    <lineage>
        <taxon>Eukaryota</taxon>
        <taxon>Fungi</taxon>
        <taxon>Dikarya</taxon>
        <taxon>Basidiomycota</taxon>
        <taxon>Agaricomycotina</taxon>
        <taxon>Agaricomycetes</taxon>
        <taxon>Auriculariales</taxon>
        <taxon>Exidiaceae</taxon>
        <taxon>Exidia</taxon>
    </lineage>
</organism>
<name>A0A165ES48_EXIGL</name>
<reference evidence="1 2" key="1">
    <citation type="journal article" date="2016" name="Mol. Biol. Evol.">
        <title>Comparative Genomics of Early-Diverging Mushroom-Forming Fungi Provides Insights into the Origins of Lignocellulose Decay Capabilities.</title>
        <authorList>
            <person name="Nagy L.G."/>
            <person name="Riley R."/>
            <person name="Tritt A."/>
            <person name="Adam C."/>
            <person name="Daum C."/>
            <person name="Floudas D."/>
            <person name="Sun H."/>
            <person name="Yadav J.S."/>
            <person name="Pangilinan J."/>
            <person name="Larsson K.H."/>
            <person name="Matsuura K."/>
            <person name="Barry K."/>
            <person name="Labutti K."/>
            <person name="Kuo R."/>
            <person name="Ohm R.A."/>
            <person name="Bhattacharya S.S."/>
            <person name="Shirouzu T."/>
            <person name="Yoshinaga Y."/>
            <person name="Martin F.M."/>
            <person name="Grigoriev I.V."/>
            <person name="Hibbett D.S."/>
        </authorList>
    </citation>
    <scope>NUCLEOTIDE SEQUENCE [LARGE SCALE GENOMIC DNA]</scope>
    <source>
        <strain evidence="1 2">HHB12029</strain>
    </source>
</reference>
<accession>A0A165ES48</accession>
<feature type="non-terminal residue" evidence="1">
    <location>
        <position position="115"/>
    </location>
</feature>